<reference evidence="7" key="1">
    <citation type="journal article" date="2013" name="Genome Biol.">
        <title>Reference genomes and transcriptomes of Nicotiana sylvestris and Nicotiana tomentosiformis.</title>
        <authorList>
            <person name="Sierro N."/>
            <person name="Battey J.N."/>
            <person name="Ouadi S."/>
            <person name="Bovet L."/>
            <person name="Goepfert S."/>
            <person name="Bakaher N."/>
            <person name="Peitsch M.C."/>
            <person name="Ivanov N.V."/>
        </authorList>
    </citation>
    <scope>NUCLEOTIDE SEQUENCE [LARGE SCALE GENOMIC DNA]</scope>
</reference>
<evidence type="ECO:0000256" key="1">
    <source>
        <dbReference type="ARBA" id="ARBA00004141"/>
    </source>
</evidence>
<dbReference type="RefSeq" id="XP_009773761.1">
    <property type="nucleotide sequence ID" value="XM_009775459.1"/>
</dbReference>
<evidence type="ECO:0000256" key="5">
    <source>
        <dbReference type="ARBA" id="ARBA00023294"/>
    </source>
</evidence>
<gene>
    <name evidence="8" type="primary">LOC104223925</name>
</gene>
<proteinExistence type="predicted"/>
<comment type="subcellular location">
    <subcellularLocation>
        <location evidence="1">Membrane</location>
        <topology evidence="1">Multi-pass membrane protein</topology>
    </subcellularLocation>
</comment>
<dbReference type="InterPro" id="IPR039305">
    <property type="entry name" value="PILS2/6"/>
</dbReference>
<feature type="region of interest" description="Disordered" evidence="6">
    <location>
        <begin position="54"/>
        <end position="82"/>
    </location>
</feature>
<dbReference type="AlphaFoldDB" id="A0A1U7W977"/>
<evidence type="ECO:0000313" key="8">
    <source>
        <dbReference type="RefSeq" id="XP_009773761.1"/>
    </source>
</evidence>
<dbReference type="InterPro" id="IPR004776">
    <property type="entry name" value="Mem_transp_PIN-like"/>
</dbReference>
<organism evidence="7 8">
    <name type="scientific">Nicotiana sylvestris</name>
    <name type="common">Wood tobacco</name>
    <name type="synonym">South American tobacco</name>
    <dbReference type="NCBI Taxonomy" id="4096"/>
    <lineage>
        <taxon>Eukaryota</taxon>
        <taxon>Viridiplantae</taxon>
        <taxon>Streptophyta</taxon>
        <taxon>Embryophyta</taxon>
        <taxon>Tracheophyta</taxon>
        <taxon>Spermatophyta</taxon>
        <taxon>Magnoliopsida</taxon>
        <taxon>eudicotyledons</taxon>
        <taxon>Gunneridae</taxon>
        <taxon>Pentapetalae</taxon>
        <taxon>asterids</taxon>
        <taxon>lamiids</taxon>
        <taxon>Solanales</taxon>
        <taxon>Solanaceae</taxon>
        <taxon>Nicotianoideae</taxon>
        <taxon>Nicotianeae</taxon>
        <taxon>Nicotiana</taxon>
    </lineage>
</organism>
<evidence type="ECO:0000313" key="7">
    <source>
        <dbReference type="Proteomes" id="UP000189701"/>
    </source>
</evidence>
<keyword evidence="2" id="KW-0812">Transmembrane</keyword>
<dbReference type="STRING" id="4096.A0A1U7W977"/>
<dbReference type="GO" id="GO:0080162">
    <property type="term" value="P:endoplasmic reticulum to cytosol auxin transport"/>
    <property type="evidence" value="ECO:0007669"/>
    <property type="project" value="InterPro"/>
</dbReference>
<evidence type="ECO:0000256" key="2">
    <source>
        <dbReference type="ARBA" id="ARBA00022692"/>
    </source>
</evidence>
<keyword evidence="4" id="KW-0472">Membrane</keyword>
<dbReference type="GO" id="GO:0009734">
    <property type="term" value="P:auxin-activated signaling pathway"/>
    <property type="evidence" value="ECO:0007669"/>
    <property type="project" value="UniProtKB-KW"/>
</dbReference>
<feature type="compositionally biased region" description="Low complexity" evidence="6">
    <location>
        <begin position="59"/>
        <end position="68"/>
    </location>
</feature>
<keyword evidence="5" id="KW-0927">Auxin signaling pathway</keyword>
<name>A0A1U7W977_NICSY</name>
<dbReference type="PANTHER" id="PTHR31419:SF8">
    <property type="entry name" value="PROTEIN PIN-LIKES 2-LIKE"/>
    <property type="match status" value="1"/>
</dbReference>
<dbReference type="GO" id="GO:0016020">
    <property type="term" value="C:membrane"/>
    <property type="evidence" value="ECO:0007669"/>
    <property type="project" value="UniProtKB-SubCell"/>
</dbReference>
<evidence type="ECO:0000256" key="4">
    <source>
        <dbReference type="ARBA" id="ARBA00023136"/>
    </source>
</evidence>
<dbReference type="Proteomes" id="UP000189701">
    <property type="component" value="Unplaced"/>
</dbReference>
<reference evidence="8" key="2">
    <citation type="submission" date="2025-08" db="UniProtKB">
        <authorList>
            <consortium name="RefSeq"/>
        </authorList>
    </citation>
    <scope>IDENTIFICATION</scope>
    <source>
        <tissue evidence="8">Leaf</tissue>
    </source>
</reference>
<keyword evidence="7" id="KW-1185">Reference proteome</keyword>
<dbReference type="eggNOG" id="KOG2722">
    <property type="taxonomic scope" value="Eukaryota"/>
</dbReference>
<accession>A0A1U7W977</accession>
<evidence type="ECO:0000256" key="3">
    <source>
        <dbReference type="ARBA" id="ARBA00022989"/>
    </source>
</evidence>
<dbReference type="Pfam" id="PF03547">
    <property type="entry name" value="Mem_trans"/>
    <property type="match status" value="1"/>
</dbReference>
<dbReference type="PANTHER" id="PTHR31419">
    <property type="entry name" value="PROTEIN PIN-LIKES 2"/>
    <property type="match status" value="1"/>
</dbReference>
<evidence type="ECO:0000256" key="6">
    <source>
        <dbReference type="SAM" id="MobiDB-lite"/>
    </source>
</evidence>
<sequence>MTSISGWTNCMSQNLTKEIQYGKVIIVKIVTYHEQFGRVRPRRAVEEIIEAEVGDKQNESSSNSSRPRSNSKERKQREDEDPPTTFLILLQTDLEWISETESSFHDRRHLLVGLDVTQSLEEEPAPRSPKSIRCLAEPRMVRRIRIVAEQTPVRHVLQPPTFATLLAFIVGMVPPIKSVVYGNTAGVKGGESGKG</sequence>
<protein>
    <submittedName>
        <fullName evidence="8">Uncharacterized protein LOC104223925</fullName>
    </submittedName>
</protein>
<keyword evidence="3" id="KW-1133">Transmembrane helix</keyword>